<comment type="caution">
    <text evidence="20">The sequence shown here is derived from an EMBL/GenBank/DDBJ whole genome shotgun (WGS) entry which is preliminary data.</text>
</comment>
<dbReference type="FunFam" id="1.10.150.50:FF:000008">
    <property type="entry name" value="Neurabin-1 isoform 1-like protein"/>
    <property type="match status" value="1"/>
</dbReference>
<evidence type="ECO:0000259" key="19">
    <source>
        <dbReference type="PROSITE" id="PS50106"/>
    </source>
</evidence>
<gene>
    <name evidence="20" type="ORF">RRG08_010972</name>
</gene>
<feature type="compositionally biased region" description="Polar residues" evidence="17">
    <location>
        <begin position="1144"/>
        <end position="1153"/>
    </location>
</feature>
<dbReference type="SUPFAM" id="SSF50156">
    <property type="entry name" value="PDZ domain-like"/>
    <property type="match status" value="1"/>
</dbReference>
<evidence type="ECO:0000256" key="7">
    <source>
        <dbReference type="ARBA" id="ARBA00023018"/>
    </source>
</evidence>
<dbReference type="Pfam" id="PF07647">
    <property type="entry name" value="SAM_2"/>
    <property type="match status" value="1"/>
</dbReference>
<dbReference type="GO" id="GO:0014069">
    <property type="term" value="C:postsynaptic density"/>
    <property type="evidence" value="ECO:0007669"/>
    <property type="project" value="TreeGrafter"/>
</dbReference>
<feature type="compositionally biased region" description="Basic and acidic residues" evidence="17">
    <location>
        <begin position="413"/>
        <end position="445"/>
    </location>
</feature>
<evidence type="ECO:0000256" key="12">
    <source>
        <dbReference type="ARBA" id="ARBA00067399"/>
    </source>
</evidence>
<evidence type="ECO:0000256" key="6">
    <source>
        <dbReference type="ARBA" id="ARBA00022902"/>
    </source>
</evidence>
<evidence type="ECO:0000256" key="4">
    <source>
        <dbReference type="ARBA" id="ARBA00022553"/>
    </source>
</evidence>
<dbReference type="GO" id="GO:0015629">
    <property type="term" value="C:actin cytoskeleton"/>
    <property type="evidence" value="ECO:0007669"/>
    <property type="project" value="TreeGrafter"/>
</dbReference>
<keyword evidence="21" id="KW-1185">Reference proteome</keyword>
<dbReference type="Pfam" id="PF17817">
    <property type="entry name" value="PDZ_5"/>
    <property type="match status" value="1"/>
</dbReference>
<dbReference type="SMART" id="SM00228">
    <property type="entry name" value="PDZ"/>
    <property type="match status" value="1"/>
</dbReference>
<evidence type="ECO:0000256" key="14">
    <source>
        <dbReference type="ARBA" id="ARBA00077125"/>
    </source>
</evidence>
<keyword evidence="10" id="KW-0206">Cytoskeleton</keyword>
<feature type="domain" description="SAM" evidence="18">
    <location>
        <begin position="1179"/>
        <end position="1242"/>
    </location>
</feature>
<keyword evidence="7" id="KW-0770">Synapse</keyword>
<dbReference type="Gene3D" id="2.30.42.10">
    <property type="match status" value="1"/>
</dbReference>
<dbReference type="InterPro" id="IPR001660">
    <property type="entry name" value="SAM"/>
</dbReference>
<dbReference type="InterPro" id="IPR040645">
    <property type="entry name" value="Neurabin-1/2_PDZ"/>
</dbReference>
<dbReference type="FunFam" id="2.30.42.10:FF:000010">
    <property type="entry name" value="Neurabin-1 isoform 1"/>
    <property type="match status" value="1"/>
</dbReference>
<keyword evidence="4" id="KW-0597">Phosphoprotein</keyword>
<dbReference type="PROSITE" id="PS50106">
    <property type="entry name" value="PDZ"/>
    <property type="match status" value="1"/>
</dbReference>
<accession>A0AAE0XWF7</accession>
<evidence type="ECO:0000256" key="1">
    <source>
        <dbReference type="ARBA" id="ARBA00004245"/>
    </source>
</evidence>
<feature type="region of interest" description="Disordered" evidence="17">
    <location>
        <begin position="199"/>
        <end position="224"/>
    </location>
</feature>
<feature type="region of interest" description="Disordered" evidence="17">
    <location>
        <begin position="752"/>
        <end position="1103"/>
    </location>
</feature>
<keyword evidence="6" id="KW-0524">Neurogenesis</keyword>
<keyword evidence="8 16" id="KW-0175">Coiled coil</keyword>
<feature type="region of interest" description="Disordered" evidence="17">
    <location>
        <begin position="411"/>
        <end position="571"/>
    </location>
</feature>
<feature type="compositionally biased region" description="Acidic residues" evidence="17">
    <location>
        <begin position="469"/>
        <end position="478"/>
    </location>
</feature>
<feature type="region of interest" description="Disordered" evidence="17">
    <location>
        <begin position="1115"/>
        <end position="1174"/>
    </location>
</feature>
<dbReference type="CDD" id="cd06790">
    <property type="entry name" value="PDZ_neurabin-like"/>
    <property type="match status" value="1"/>
</dbReference>
<feature type="compositionally biased region" description="Polar residues" evidence="17">
    <location>
        <begin position="1116"/>
        <end position="1129"/>
    </location>
</feature>
<dbReference type="PROSITE" id="PS50105">
    <property type="entry name" value="SAM_DOMAIN"/>
    <property type="match status" value="1"/>
</dbReference>
<dbReference type="AlphaFoldDB" id="A0AAE0XWF7"/>
<evidence type="ECO:0000256" key="2">
    <source>
        <dbReference type="ARBA" id="ARBA00022473"/>
    </source>
</evidence>
<feature type="compositionally biased region" description="Low complexity" evidence="17">
    <location>
        <begin position="826"/>
        <end position="838"/>
    </location>
</feature>
<dbReference type="InterPro" id="IPR036034">
    <property type="entry name" value="PDZ_sf"/>
</dbReference>
<evidence type="ECO:0000256" key="8">
    <source>
        <dbReference type="ARBA" id="ARBA00023054"/>
    </source>
</evidence>
<dbReference type="SMART" id="SM00454">
    <property type="entry name" value="SAM"/>
    <property type="match status" value="1"/>
</dbReference>
<feature type="compositionally biased region" description="Polar residues" evidence="17">
    <location>
        <begin position="875"/>
        <end position="888"/>
    </location>
</feature>
<feature type="compositionally biased region" description="Polar residues" evidence="17">
    <location>
        <begin position="521"/>
        <end position="539"/>
    </location>
</feature>
<feature type="compositionally biased region" description="Low complexity" evidence="17">
    <location>
        <begin position="1079"/>
        <end position="1089"/>
    </location>
</feature>
<sequence>MYHDKLIIPLFVCVSNLQDGGVVGSPVLKPGLLSVSLYVLHAIYHDKLIIPLFVCVSSLQNGGVVGSPMLKPGLLTVSLLQNGGVVGSPVLKPGLLSVSLYVLHAIYHDKLIIPLFVCVSSLQNGGVVGSPVLKPGLLSVSLLQNGVVVGSPVLKPGLLSVSLYVLHAIYHDKLIIPLFVCVSSLQNGGVVGSPVLKPGLLSPRESGDGKEDGDGGASSDSEPLEIDYNNLSFIEIAPISSAEEDDESSGDEAYYHKPSRVCFSRNPIKVYATFSTNDYDRRNEDVDPVAASAEYELEKRVEKMDVFPVDLQKGAEGLGLSIIGMGVGADAGLEKLGIFVKTLTPNGAAQRSKQIQVNDQIIEVDGKSLVGVTQSYAASVLRNTTGHVKFLIGREKDPSKSEVARLIQQSLAQDRRREEMREKEQQRLRQLEDSFEPKDEVLEKHSHQHQQHQQQQERLLEQSPPHMEEDGDDTEEGGETSSDPGDEKGMEDSHEKDLPSASSEGISDLEQHQLEQESAAGDTTPQSPPHSNGDVSSPDISEVGRVVDSLQVEQPESSSSGSISPDGHNEKLYVQVKEGHYKLAVAEAEVAKLKAKIVVLDEAETQKKALEKKVEDLTRKFQERDQHFDSLKRELSQYKDMMVASQSQHIELERKVRELGALEKKYHKAKKLIKDYQQREKDFIQERESLLEQQNEKDQQYNALVKSLKDRIFTLEKDLKEVQKAAGLPEAVPKAEDVEIIIPATSPQTSLVKATLNGSEEPLSPLKQSSDDFLETSTSSEVSEPAATPDSEINTSSEHFPLEENEVVAISPPLSSSPQPVRADFDAVVSSSPLLDSSASRDKANLAASGGNANRRPPSKKVMSSELLSEEDSTSAKSEVTENGSAHSGQPDLAEQNEESGLDMWNKHDSESTVRKSELKKRKQLQQEQQQQQQQQYKQQQPPPVPAKPSPLPVTGPAPSSSGLSHLQVNPASKPLISPKPRPRESKLTPQPARNDDSCSDTSSSVSQTSYDPNRPEMKSGLSEIPDAGPADDSSTNGDGGVTLISNKASSSAKGFSFPKFNWKLPSSSKSGGGGGGVVLLSNKSLGSKHQSASDPGGLDGGGITLVSRRLLDTGYTDTDGSSVNSDTLPPSMMVSEPDEDNTARSYTLNISGTPAAEDNPSPNKRSHNQFHSGPITEWNSENVCHWLMALELEKYSGLFTEKGITGAQLLQLDSSRLKALGVSSSKDRELLKKKIKEMKVNVEREKKIQEKERKQKEKEQKKMSKKK</sequence>
<evidence type="ECO:0000256" key="11">
    <source>
        <dbReference type="ARBA" id="ARBA00034103"/>
    </source>
</evidence>
<dbReference type="EMBL" id="JAWDGP010007458">
    <property type="protein sequence ID" value="KAK3717161.1"/>
    <property type="molecule type" value="Genomic_DNA"/>
</dbReference>
<proteinExistence type="predicted"/>
<feature type="compositionally biased region" description="Low complexity" evidence="17">
    <location>
        <begin position="926"/>
        <end position="940"/>
    </location>
</feature>
<feature type="compositionally biased region" description="Low complexity" evidence="17">
    <location>
        <begin position="1000"/>
        <end position="1012"/>
    </location>
</feature>
<dbReference type="GO" id="GO:0051015">
    <property type="term" value="F:actin filament binding"/>
    <property type="evidence" value="ECO:0007669"/>
    <property type="project" value="TreeGrafter"/>
</dbReference>
<dbReference type="PANTHER" id="PTHR16154:SF6">
    <property type="entry name" value="SPINOPHILIN, ISOFORM J"/>
    <property type="match status" value="1"/>
</dbReference>
<reference evidence="20" key="1">
    <citation type="journal article" date="2023" name="G3 (Bethesda)">
        <title>A reference genome for the long-term kleptoplast-retaining sea slug Elysia crispata morphotype clarki.</title>
        <authorList>
            <person name="Eastman K.E."/>
            <person name="Pendleton A.L."/>
            <person name="Shaikh M.A."/>
            <person name="Suttiyut T."/>
            <person name="Ogas R."/>
            <person name="Tomko P."/>
            <person name="Gavelis G."/>
            <person name="Widhalm J.R."/>
            <person name="Wisecaver J.H."/>
        </authorList>
    </citation>
    <scope>NUCLEOTIDE SEQUENCE</scope>
    <source>
        <strain evidence="20">ECLA1</strain>
    </source>
</reference>
<dbReference type="GO" id="GO:0007015">
    <property type="term" value="P:actin filament organization"/>
    <property type="evidence" value="ECO:0007669"/>
    <property type="project" value="TreeGrafter"/>
</dbReference>
<dbReference type="GO" id="GO:0030425">
    <property type="term" value="C:dendrite"/>
    <property type="evidence" value="ECO:0007669"/>
    <property type="project" value="TreeGrafter"/>
</dbReference>
<organism evidence="20 21">
    <name type="scientific">Elysia crispata</name>
    <name type="common">lettuce slug</name>
    <dbReference type="NCBI Taxonomy" id="231223"/>
    <lineage>
        <taxon>Eukaryota</taxon>
        <taxon>Metazoa</taxon>
        <taxon>Spiralia</taxon>
        <taxon>Lophotrochozoa</taxon>
        <taxon>Mollusca</taxon>
        <taxon>Gastropoda</taxon>
        <taxon>Heterobranchia</taxon>
        <taxon>Euthyneura</taxon>
        <taxon>Panpulmonata</taxon>
        <taxon>Sacoglossa</taxon>
        <taxon>Placobranchoidea</taxon>
        <taxon>Plakobranchidae</taxon>
        <taxon>Elysia</taxon>
    </lineage>
</organism>
<feature type="coiled-coil region" evidence="16">
    <location>
        <begin position="652"/>
        <end position="725"/>
    </location>
</feature>
<feature type="compositionally biased region" description="Polar residues" evidence="17">
    <location>
        <begin position="958"/>
        <end position="971"/>
    </location>
</feature>
<evidence type="ECO:0000259" key="18">
    <source>
        <dbReference type="PROSITE" id="PS50105"/>
    </source>
</evidence>
<evidence type="ECO:0000313" key="21">
    <source>
        <dbReference type="Proteomes" id="UP001283361"/>
    </source>
</evidence>
<evidence type="ECO:0000256" key="13">
    <source>
        <dbReference type="ARBA" id="ARBA00076637"/>
    </source>
</evidence>
<evidence type="ECO:0000256" key="10">
    <source>
        <dbReference type="ARBA" id="ARBA00023212"/>
    </source>
</evidence>
<feature type="coiled-coil region" evidence="16">
    <location>
        <begin position="583"/>
        <end position="627"/>
    </location>
</feature>
<dbReference type="GO" id="GO:0031175">
    <property type="term" value="P:neuron projection development"/>
    <property type="evidence" value="ECO:0007669"/>
    <property type="project" value="TreeGrafter"/>
</dbReference>
<keyword evidence="9" id="KW-0009">Actin-binding</keyword>
<comment type="subcellular location">
    <subcellularLocation>
        <location evidence="1">Cytoplasm</location>
        <location evidence="1">Cytoskeleton</location>
    </subcellularLocation>
    <subcellularLocation>
        <location evidence="11">Synapse</location>
    </subcellularLocation>
</comment>
<feature type="compositionally biased region" description="Pro residues" evidence="17">
    <location>
        <begin position="941"/>
        <end position="956"/>
    </location>
</feature>
<dbReference type="Pfam" id="PF00595">
    <property type="entry name" value="PDZ"/>
    <property type="match status" value="1"/>
</dbReference>
<dbReference type="PANTHER" id="PTHR16154">
    <property type="entry name" value="NEURABIN"/>
    <property type="match status" value="1"/>
</dbReference>
<dbReference type="Gene3D" id="1.10.150.50">
    <property type="entry name" value="Transcription Factor, Ets-1"/>
    <property type="match status" value="1"/>
</dbReference>
<evidence type="ECO:0000256" key="17">
    <source>
        <dbReference type="SAM" id="MobiDB-lite"/>
    </source>
</evidence>
<name>A0AAE0XWF7_9GAST</name>
<evidence type="ECO:0000256" key="3">
    <source>
        <dbReference type="ARBA" id="ARBA00022490"/>
    </source>
</evidence>
<protein>
    <recommendedName>
        <fullName evidence="12">Neurabin-1</fullName>
    </recommendedName>
    <alternativeName>
        <fullName evidence="14">Neurabin-I</fullName>
    </alternativeName>
    <alternativeName>
        <fullName evidence="13">Neural tissue-specific F-actin-binding protein I</fullName>
    </alternativeName>
    <alternativeName>
        <fullName evidence="15">Protein phosphatase 1 regulatory subunit 9A</fullName>
    </alternativeName>
</protein>
<dbReference type="CDD" id="cd09512">
    <property type="entry name" value="SAM_Neurabin-like"/>
    <property type="match status" value="1"/>
</dbReference>
<keyword evidence="2" id="KW-0217">Developmental protein</keyword>
<dbReference type="InterPro" id="IPR043446">
    <property type="entry name" value="Neurabin-like"/>
</dbReference>
<dbReference type="InterPro" id="IPR001478">
    <property type="entry name" value="PDZ"/>
</dbReference>
<dbReference type="GO" id="GO:0005737">
    <property type="term" value="C:cytoplasm"/>
    <property type="evidence" value="ECO:0007669"/>
    <property type="project" value="TreeGrafter"/>
</dbReference>
<evidence type="ECO:0000256" key="16">
    <source>
        <dbReference type="SAM" id="Coils"/>
    </source>
</evidence>
<keyword evidence="5" id="KW-0221">Differentiation</keyword>
<evidence type="ECO:0000256" key="5">
    <source>
        <dbReference type="ARBA" id="ARBA00022782"/>
    </source>
</evidence>
<dbReference type="GO" id="GO:0019722">
    <property type="term" value="P:calcium-mediated signaling"/>
    <property type="evidence" value="ECO:0007669"/>
    <property type="project" value="TreeGrafter"/>
</dbReference>
<feature type="compositionally biased region" description="Basic and acidic residues" evidence="17">
    <location>
        <begin position="905"/>
        <end position="917"/>
    </location>
</feature>
<feature type="compositionally biased region" description="Polar residues" evidence="17">
    <location>
        <begin position="1044"/>
        <end position="1054"/>
    </location>
</feature>
<feature type="domain" description="PDZ" evidence="19">
    <location>
        <begin position="308"/>
        <end position="396"/>
    </location>
</feature>
<evidence type="ECO:0000313" key="20">
    <source>
        <dbReference type="EMBL" id="KAK3717161.1"/>
    </source>
</evidence>
<dbReference type="Proteomes" id="UP001283361">
    <property type="component" value="Unassembled WGS sequence"/>
</dbReference>
<evidence type="ECO:0000256" key="15">
    <source>
        <dbReference type="ARBA" id="ARBA00082439"/>
    </source>
</evidence>
<feature type="compositionally biased region" description="Basic and acidic residues" evidence="17">
    <location>
        <begin position="485"/>
        <end position="498"/>
    </location>
</feature>
<keyword evidence="3" id="KW-0963">Cytoplasm</keyword>
<evidence type="ECO:0000256" key="9">
    <source>
        <dbReference type="ARBA" id="ARBA00023203"/>
    </source>
</evidence>
<dbReference type="InterPro" id="IPR013761">
    <property type="entry name" value="SAM/pointed_sf"/>
</dbReference>
<feature type="region of interest" description="Disordered" evidence="17">
    <location>
        <begin position="1244"/>
        <end position="1268"/>
    </location>
</feature>
<dbReference type="SUPFAM" id="SSF47769">
    <property type="entry name" value="SAM/Pointed domain"/>
    <property type="match status" value="1"/>
</dbReference>